<evidence type="ECO:0000256" key="1">
    <source>
        <dbReference type="ARBA" id="ARBA00022694"/>
    </source>
</evidence>
<reference evidence="8" key="1">
    <citation type="submission" date="2024-07" db="EMBL/GenBank/DDBJ databases">
        <authorList>
            <person name="Li X.-J."/>
            <person name="Wang X."/>
        </authorList>
    </citation>
    <scope>NUCLEOTIDE SEQUENCE</scope>
    <source>
        <strain evidence="8">HSP-536</strain>
    </source>
</reference>
<proteinExistence type="inferred from homology"/>
<dbReference type="GO" id="GO:0030677">
    <property type="term" value="C:ribonuclease P complex"/>
    <property type="evidence" value="ECO:0007669"/>
    <property type="project" value="TreeGrafter"/>
</dbReference>
<comment type="function">
    <text evidence="6">RNaseP catalyzes the removal of the 5'-leader sequence from pre-tRNA to produce the mature 5'-terminus. It can also cleave other RNA substrates such as 4.5S RNA. The protein component plays an auxiliary but essential role in vivo by binding to the 5'-leader sequence and broadening the substrate specificity of the ribozyme.</text>
</comment>
<evidence type="ECO:0000256" key="4">
    <source>
        <dbReference type="ARBA" id="ARBA00022801"/>
    </source>
</evidence>
<sequence length="109" mass="13046">MSINKIKKSKDFSLIYNKSQKMHTKYAIIFIKENLRNEQRFGFVASKKTGNAVQRNRIKRLFKEFVKVHKDKFKEDTDYVFVGKSILKENIKILKYKDIEKDISKVIKQ</sequence>
<dbReference type="GO" id="GO:0004526">
    <property type="term" value="F:ribonuclease P activity"/>
    <property type="evidence" value="ECO:0007669"/>
    <property type="project" value="UniProtKB-UniRule"/>
</dbReference>
<dbReference type="EMBL" id="CP165647">
    <property type="protein sequence ID" value="XDU62314.1"/>
    <property type="molecule type" value="Genomic_DNA"/>
</dbReference>
<dbReference type="NCBIfam" id="TIGR00188">
    <property type="entry name" value="rnpA"/>
    <property type="match status" value="1"/>
</dbReference>
<dbReference type="SUPFAM" id="SSF54211">
    <property type="entry name" value="Ribosomal protein S5 domain 2-like"/>
    <property type="match status" value="1"/>
</dbReference>
<accession>A0AB39V3G1</accession>
<comment type="similarity">
    <text evidence="6">Belongs to the RnpA family.</text>
</comment>
<keyword evidence="2 6" id="KW-0540">Nuclease</keyword>
<dbReference type="GO" id="GO:0001682">
    <property type="term" value="P:tRNA 5'-leader removal"/>
    <property type="evidence" value="ECO:0007669"/>
    <property type="project" value="UniProtKB-UniRule"/>
</dbReference>
<dbReference type="RefSeq" id="WP_369716031.1">
    <property type="nucleotide sequence ID" value="NZ_CP165647.1"/>
</dbReference>
<dbReference type="InterPro" id="IPR000100">
    <property type="entry name" value="RNase_P"/>
</dbReference>
<dbReference type="EC" id="3.1.26.5" evidence="6 7"/>
<evidence type="ECO:0000256" key="2">
    <source>
        <dbReference type="ARBA" id="ARBA00022722"/>
    </source>
</evidence>
<dbReference type="PANTHER" id="PTHR33992:SF1">
    <property type="entry name" value="RIBONUCLEASE P PROTEIN COMPONENT"/>
    <property type="match status" value="1"/>
</dbReference>
<evidence type="ECO:0000256" key="6">
    <source>
        <dbReference type="HAMAP-Rule" id="MF_00227"/>
    </source>
</evidence>
<keyword evidence="4 6" id="KW-0378">Hydrolase</keyword>
<keyword evidence="3 6" id="KW-0255">Endonuclease</keyword>
<protein>
    <recommendedName>
        <fullName evidence="6 7">Ribonuclease P protein component</fullName>
        <shortName evidence="6">RNase P protein</shortName>
        <shortName evidence="6">RNaseP protein</shortName>
        <ecNumber evidence="6 7">3.1.26.5</ecNumber>
    </recommendedName>
    <alternativeName>
        <fullName evidence="6">Protein C5</fullName>
    </alternativeName>
</protein>
<dbReference type="GO" id="GO:0042781">
    <property type="term" value="F:3'-tRNA processing endoribonuclease activity"/>
    <property type="evidence" value="ECO:0007669"/>
    <property type="project" value="TreeGrafter"/>
</dbReference>
<dbReference type="Gene3D" id="3.30.230.10">
    <property type="match status" value="1"/>
</dbReference>
<dbReference type="PANTHER" id="PTHR33992">
    <property type="entry name" value="RIBONUCLEASE P PROTEIN COMPONENT"/>
    <property type="match status" value="1"/>
</dbReference>
<organism evidence="8">
    <name type="scientific">Leptotrichia alba</name>
    <dbReference type="NCBI Taxonomy" id="3239304"/>
    <lineage>
        <taxon>Bacteria</taxon>
        <taxon>Fusobacteriati</taxon>
        <taxon>Fusobacteriota</taxon>
        <taxon>Fusobacteriia</taxon>
        <taxon>Fusobacteriales</taxon>
        <taxon>Leptotrichiaceae</taxon>
        <taxon>Leptotrichia</taxon>
    </lineage>
</organism>
<dbReference type="HAMAP" id="MF_00227">
    <property type="entry name" value="RNase_P"/>
    <property type="match status" value="1"/>
</dbReference>
<keyword evidence="1 6" id="KW-0819">tRNA processing</keyword>
<dbReference type="KEGG" id="lala:AB8B28_11935"/>
<comment type="catalytic activity">
    <reaction evidence="6">
        <text>Endonucleolytic cleavage of RNA, removing 5'-extranucleotides from tRNA precursor.</text>
        <dbReference type="EC" id="3.1.26.5"/>
    </reaction>
</comment>
<comment type="subunit">
    <text evidence="6">Consists of a catalytic RNA component (M1 or rnpB) and a protein subunit.</text>
</comment>
<evidence type="ECO:0000313" key="8">
    <source>
        <dbReference type="EMBL" id="XDU62314.1"/>
    </source>
</evidence>
<dbReference type="Pfam" id="PF00825">
    <property type="entry name" value="Ribonuclease_P"/>
    <property type="match status" value="1"/>
</dbReference>
<evidence type="ECO:0000256" key="7">
    <source>
        <dbReference type="NCBIfam" id="TIGR00188"/>
    </source>
</evidence>
<keyword evidence="5 6" id="KW-0694">RNA-binding</keyword>
<evidence type="ECO:0000256" key="3">
    <source>
        <dbReference type="ARBA" id="ARBA00022759"/>
    </source>
</evidence>
<evidence type="ECO:0000256" key="5">
    <source>
        <dbReference type="ARBA" id="ARBA00022884"/>
    </source>
</evidence>
<dbReference type="InterPro" id="IPR014721">
    <property type="entry name" value="Ribsml_uS5_D2-typ_fold_subgr"/>
</dbReference>
<dbReference type="AlphaFoldDB" id="A0AB39V3G1"/>
<gene>
    <name evidence="6 8" type="primary">rnpA</name>
    <name evidence="8" type="ORF">AB8B28_11935</name>
</gene>
<dbReference type="InterPro" id="IPR020568">
    <property type="entry name" value="Ribosomal_Su5_D2-typ_SF"/>
</dbReference>
<name>A0AB39V3G1_9FUSO</name>
<dbReference type="GO" id="GO:0000049">
    <property type="term" value="F:tRNA binding"/>
    <property type="evidence" value="ECO:0007669"/>
    <property type="project" value="UniProtKB-UniRule"/>
</dbReference>